<comment type="caution">
    <text evidence="2">The sequence shown here is derived from an EMBL/GenBank/DDBJ whole genome shotgun (WGS) entry which is preliminary data.</text>
</comment>
<evidence type="ECO:0000256" key="1">
    <source>
        <dbReference type="SAM" id="MobiDB-lite"/>
    </source>
</evidence>
<name>A0A1E7DR52_9BACI</name>
<dbReference type="OrthoDB" id="2969716at2"/>
<evidence type="ECO:0000313" key="2">
    <source>
        <dbReference type="EMBL" id="OES45544.1"/>
    </source>
</evidence>
<reference evidence="2 3" key="1">
    <citation type="submission" date="2016-06" db="EMBL/GenBank/DDBJ databases">
        <title>Domibacillus iocasae genome sequencing.</title>
        <authorList>
            <person name="Verma A."/>
            <person name="Pal Y."/>
            <person name="Ojha A.K."/>
            <person name="Krishnamurthi S."/>
        </authorList>
    </citation>
    <scope>NUCLEOTIDE SEQUENCE [LARGE SCALE GENOMIC DNA]</scope>
    <source>
        <strain evidence="2 3">DSM 29979</strain>
    </source>
</reference>
<feature type="region of interest" description="Disordered" evidence="1">
    <location>
        <begin position="46"/>
        <end position="66"/>
    </location>
</feature>
<dbReference type="Proteomes" id="UP000095658">
    <property type="component" value="Unassembled WGS sequence"/>
</dbReference>
<keyword evidence="3" id="KW-1185">Reference proteome</keyword>
<gene>
    <name evidence="2" type="ORF">BA724_01645</name>
</gene>
<accession>A0A1E7DR52</accession>
<proteinExistence type="predicted"/>
<organism evidence="2 3">
    <name type="scientific">Domibacillus iocasae</name>
    <dbReference type="NCBI Taxonomy" id="1714016"/>
    <lineage>
        <taxon>Bacteria</taxon>
        <taxon>Bacillati</taxon>
        <taxon>Bacillota</taxon>
        <taxon>Bacilli</taxon>
        <taxon>Bacillales</taxon>
        <taxon>Bacillaceae</taxon>
        <taxon>Domibacillus</taxon>
    </lineage>
</organism>
<dbReference type="AlphaFoldDB" id="A0A1E7DR52"/>
<dbReference type="RefSeq" id="WP_069937543.1">
    <property type="nucleotide sequence ID" value="NZ_MAMP01000012.1"/>
</dbReference>
<evidence type="ECO:0000313" key="3">
    <source>
        <dbReference type="Proteomes" id="UP000095658"/>
    </source>
</evidence>
<protein>
    <submittedName>
        <fullName evidence="2">Uncharacterized protein</fullName>
    </submittedName>
</protein>
<dbReference type="EMBL" id="MAMP01000012">
    <property type="protein sequence ID" value="OES45544.1"/>
    <property type="molecule type" value="Genomic_DNA"/>
</dbReference>
<sequence>MKKVLVELSFDEAVHPHIESTVISALKDLGVEVKMMPVDEKVNKNKQVRAHSDSLSAGAGGMVSPE</sequence>